<feature type="active site" description="Proton acceptor" evidence="2">
    <location>
        <position position="554"/>
    </location>
</feature>
<evidence type="ECO:0000256" key="2">
    <source>
        <dbReference type="PIRSR" id="PIRSR000137-1"/>
    </source>
</evidence>
<dbReference type="AlphaFoldDB" id="A0AA43QJ31"/>
<feature type="active site" description="Proton donor" evidence="2">
    <location>
        <position position="516"/>
    </location>
</feature>
<dbReference type="InterPro" id="IPR007867">
    <property type="entry name" value="GMC_OxRtase_C"/>
</dbReference>
<feature type="binding site" evidence="3">
    <location>
        <position position="248"/>
    </location>
    <ligand>
        <name>FAD</name>
        <dbReference type="ChEBI" id="CHEBI:57692"/>
    </ligand>
</feature>
<dbReference type="SUPFAM" id="SSF54373">
    <property type="entry name" value="FAD-linked reductases, C-terminal domain"/>
    <property type="match status" value="1"/>
</dbReference>
<comment type="caution">
    <text evidence="8">The sequence shown here is derived from an EMBL/GenBank/DDBJ whole genome shotgun (WGS) entry which is preliminary data.</text>
</comment>
<evidence type="ECO:0000259" key="6">
    <source>
        <dbReference type="PROSITE" id="PS00623"/>
    </source>
</evidence>
<dbReference type="Pfam" id="PF00732">
    <property type="entry name" value="GMC_oxred_N"/>
    <property type="match status" value="1"/>
</dbReference>
<dbReference type="PROSITE" id="PS00624">
    <property type="entry name" value="GMC_OXRED_2"/>
    <property type="match status" value="1"/>
</dbReference>
<gene>
    <name evidence="8" type="ORF">OHK93_000377</name>
</gene>
<dbReference type="PANTHER" id="PTHR11552:SF123">
    <property type="entry name" value="GMC OXIDOREDUCTASE (AFU_ORTHOLOGUE AFUA_2G01770)-RELATED"/>
    <property type="match status" value="1"/>
</dbReference>
<dbReference type="GO" id="GO:0016614">
    <property type="term" value="F:oxidoreductase activity, acting on CH-OH group of donors"/>
    <property type="evidence" value="ECO:0007669"/>
    <property type="project" value="InterPro"/>
</dbReference>
<feature type="domain" description="Glucose-methanol-choline oxidoreductase N-terminal" evidence="7">
    <location>
        <begin position="284"/>
        <end position="298"/>
    </location>
</feature>
<dbReference type="PIRSF" id="PIRSF000137">
    <property type="entry name" value="Alcohol_oxidase"/>
    <property type="match status" value="1"/>
</dbReference>
<dbReference type="PROSITE" id="PS00623">
    <property type="entry name" value="GMC_OXRED_1"/>
    <property type="match status" value="1"/>
</dbReference>
<dbReference type="GO" id="GO:0050660">
    <property type="term" value="F:flavin adenine dinucleotide binding"/>
    <property type="evidence" value="ECO:0007669"/>
    <property type="project" value="InterPro"/>
</dbReference>
<comment type="cofactor">
    <cofactor evidence="3">
        <name>FAD</name>
        <dbReference type="ChEBI" id="CHEBI:57692"/>
    </cofactor>
</comment>
<feature type="domain" description="Glucose-methanol-choline oxidoreductase N-terminal" evidence="6">
    <location>
        <begin position="110"/>
        <end position="133"/>
    </location>
</feature>
<evidence type="ECO:0000256" key="4">
    <source>
        <dbReference type="RuleBase" id="RU003968"/>
    </source>
</evidence>
<comment type="similarity">
    <text evidence="1 4">Belongs to the GMC oxidoreductase family.</text>
</comment>
<evidence type="ECO:0000256" key="5">
    <source>
        <dbReference type="SAM" id="MobiDB-lite"/>
    </source>
</evidence>
<feature type="compositionally biased region" description="Polar residues" evidence="5">
    <location>
        <begin position="488"/>
        <end position="500"/>
    </location>
</feature>
<evidence type="ECO:0000313" key="8">
    <source>
        <dbReference type="EMBL" id="MDI1485240.1"/>
    </source>
</evidence>
<name>A0AA43QJ31_9LECA</name>
<dbReference type="Gene3D" id="3.30.560.10">
    <property type="entry name" value="Glucose Oxidase, domain 3"/>
    <property type="match status" value="1"/>
</dbReference>
<dbReference type="Gene3D" id="3.50.50.60">
    <property type="entry name" value="FAD/NAD(P)-binding domain"/>
    <property type="match status" value="1"/>
</dbReference>
<keyword evidence="3 4" id="KW-0274">FAD</keyword>
<dbReference type="SUPFAM" id="SSF51905">
    <property type="entry name" value="FAD/NAD(P)-binding domain"/>
    <property type="match status" value="1"/>
</dbReference>
<dbReference type="Pfam" id="PF05199">
    <property type="entry name" value="GMC_oxred_C"/>
    <property type="match status" value="1"/>
</dbReference>
<dbReference type="InterPro" id="IPR000172">
    <property type="entry name" value="GMC_OxRdtase_N"/>
</dbReference>
<keyword evidence="4" id="KW-0285">Flavoprotein</keyword>
<keyword evidence="9" id="KW-1185">Reference proteome</keyword>
<evidence type="ECO:0000256" key="3">
    <source>
        <dbReference type="PIRSR" id="PIRSR000137-2"/>
    </source>
</evidence>
<accession>A0AA43QJ31</accession>
<evidence type="ECO:0000256" key="1">
    <source>
        <dbReference type="ARBA" id="ARBA00010790"/>
    </source>
</evidence>
<dbReference type="Proteomes" id="UP001161017">
    <property type="component" value="Unassembled WGS sequence"/>
</dbReference>
<reference evidence="8" key="1">
    <citation type="journal article" date="2023" name="Genome Biol. Evol.">
        <title>First Whole Genome Sequence and Flow Cytometry Genome Size Data for the Lichen-Forming Fungus Ramalina farinacea (Ascomycota).</title>
        <authorList>
            <person name="Llewellyn T."/>
            <person name="Mian S."/>
            <person name="Hill R."/>
            <person name="Leitch I.J."/>
            <person name="Gaya E."/>
        </authorList>
    </citation>
    <scope>NUCLEOTIDE SEQUENCE</scope>
    <source>
        <strain evidence="8">LIQ254RAFAR</strain>
    </source>
</reference>
<dbReference type="EMBL" id="JAPUFD010000001">
    <property type="protein sequence ID" value="MDI1485240.1"/>
    <property type="molecule type" value="Genomic_DNA"/>
</dbReference>
<sequence>MPAATNGHLVPHPYPEVSGSGFLPDGSAKNSFDYIIVGAGCAGSALASRLSTQHPDRSVLLVEAGPNPSYHPLVPQPLVAPMLRGSELDWKYESIPQVHLAKRPIYEAAGKALGGGSVINYGLWTRGDVQDYEQWAKASGSDRWSYDGLLPYFKRSENHYDPKANEKHFGSGGPIPLVSTESTGRNYPLRGLLVSAWEAAGVPRIGDPNNGSPLGIGDAVECRQNLQRVNLSDVYPLDSVQVVTETLVDKVLIEEVNGNKRASGVQLADGKVLLASREVILSAGAIHTPKILMLSGIGPSGELSRHGIPQIVDSPSVGRNLFNHMNVKQYWKLRHPEIGASVGHPEWTNPAFKGANPLDYIVLHTVQGDGLKAALAGEDPNVTDDHHLLNGERCHVETFVQYAAISKGDPQINPDGSHIQTVCLNMLPTSRGTVTLKSWKPKDLPVVDSNYFATDFDKHVVREGLRKVQQVFLDTPAGKEMVIEETHPSNAKPISSSSTNEELDARIQEGAQSTSHPAGTAAMGRVLDADLKVRGVEGLRVCDASAFPTPLAGHPMAPLFAMAEQLTEIIG</sequence>
<dbReference type="PANTHER" id="PTHR11552">
    <property type="entry name" value="GLUCOSE-METHANOL-CHOLINE GMC OXIDOREDUCTASE"/>
    <property type="match status" value="1"/>
</dbReference>
<organism evidence="8 9">
    <name type="scientific">Ramalina farinacea</name>
    <dbReference type="NCBI Taxonomy" id="258253"/>
    <lineage>
        <taxon>Eukaryota</taxon>
        <taxon>Fungi</taxon>
        <taxon>Dikarya</taxon>
        <taxon>Ascomycota</taxon>
        <taxon>Pezizomycotina</taxon>
        <taxon>Lecanoromycetes</taxon>
        <taxon>OSLEUM clade</taxon>
        <taxon>Lecanoromycetidae</taxon>
        <taxon>Lecanorales</taxon>
        <taxon>Lecanorineae</taxon>
        <taxon>Ramalinaceae</taxon>
        <taxon>Ramalina</taxon>
    </lineage>
</organism>
<dbReference type="InterPro" id="IPR036188">
    <property type="entry name" value="FAD/NAD-bd_sf"/>
</dbReference>
<protein>
    <recommendedName>
        <fullName evidence="6 7">Glucose-methanol-choline oxidoreductase N-terminal domain-containing protein</fullName>
    </recommendedName>
</protein>
<dbReference type="InterPro" id="IPR012132">
    <property type="entry name" value="GMC_OxRdtase"/>
</dbReference>
<evidence type="ECO:0000259" key="7">
    <source>
        <dbReference type="PROSITE" id="PS00624"/>
    </source>
</evidence>
<evidence type="ECO:0000313" key="9">
    <source>
        <dbReference type="Proteomes" id="UP001161017"/>
    </source>
</evidence>
<feature type="region of interest" description="Disordered" evidence="5">
    <location>
        <begin position="485"/>
        <end position="521"/>
    </location>
</feature>
<proteinExistence type="inferred from homology"/>